<dbReference type="SMART" id="SM00858">
    <property type="entry name" value="SAF"/>
    <property type="match status" value="1"/>
</dbReference>
<organism evidence="3 4">
    <name type="scientific">Neomoorella glycerini</name>
    <dbReference type="NCBI Taxonomy" id="55779"/>
    <lineage>
        <taxon>Bacteria</taxon>
        <taxon>Bacillati</taxon>
        <taxon>Bacillota</taxon>
        <taxon>Clostridia</taxon>
        <taxon>Neomoorellales</taxon>
        <taxon>Neomoorellaceae</taxon>
        <taxon>Neomoorella</taxon>
    </lineage>
</organism>
<proteinExistence type="predicted"/>
<dbReference type="EMBL" id="CP046244">
    <property type="protein sequence ID" value="QGP94044.1"/>
    <property type="molecule type" value="Genomic_DNA"/>
</dbReference>
<reference evidence="3 4" key="1">
    <citation type="submission" date="2019-11" db="EMBL/GenBank/DDBJ databases">
        <title>Genome sequence of Moorella glycerini DSM11254.</title>
        <authorList>
            <person name="Poehlein A."/>
            <person name="Boeer T."/>
            <person name="Daniel R."/>
        </authorList>
    </citation>
    <scope>NUCLEOTIDE SEQUENCE [LARGE SCALE GENOMIC DNA]</scope>
    <source>
        <strain evidence="3 4">DSM 11254</strain>
    </source>
</reference>
<dbReference type="OrthoDB" id="9804574at2"/>
<evidence type="ECO:0000256" key="1">
    <source>
        <dbReference type="ARBA" id="ARBA00023239"/>
    </source>
</evidence>
<dbReference type="InterPro" id="IPR044144">
    <property type="entry name" value="SAF_UxaA/GarD"/>
</dbReference>
<dbReference type="Proteomes" id="UP000425916">
    <property type="component" value="Chromosome"/>
</dbReference>
<name>A0A6I5ZW78_9FIRM</name>
<evidence type="ECO:0000259" key="2">
    <source>
        <dbReference type="SMART" id="SM00858"/>
    </source>
</evidence>
<dbReference type="InterPro" id="IPR013974">
    <property type="entry name" value="SAF"/>
</dbReference>
<keyword evidence="4" id="KW-1185">Reference proteome</keyword>
<feature type="domain" description="SAF" evidence="2">
    <location>
        <begin position="13"/>
        <end position="86"/>
    </location>
</feature>
<accession>A0A6I5ZW78</accession>
<dbReference type="RefSeq" id="WP_156275982.1">
    <property type="nucleotide sequence ID" value="NZ_CP046244.1"/>
</dbReference>
<keyword evidence="1" id="KW-0456">Lyase</keyword>
<dbReference type="AlphaFoldDB" id="A0A6I5ZW78"/>
<dbReference type="Gene3D" id="2.30.130.110">
    <property type="match status" value="1"/>
</dbReference>
<dbReference type="CDD" id="cd11613">
    <property type="entry name" value="SAF_AH_GD"/>
    <property type="match status" value="1"/>
</dbReference>
<protein>
    <submittedName>
        <fullName evidence="3">SAF domain protein</fullName>
    </submittedName>
</protein>
<dbReference type="GO" id="GO:0016829">
    <property type="term" value="F:lyase activity"/>
    <property type="evidence" value="ECO:0007669"/>
    <property type="project" value="UniProtKB-KW"/>
</dbReference>
<evidence type="ECO:0000313" key="4">
    <source>
        <dbReference type="Proteomes" id="UP000425916"/>
    </source>
</evidence>
<gene>
    <name evidence="3" type="ORF">MGLY_34690</name>
</gene>
<evidence type="ECO:0000313" key="3">
    <source>
        <dbReference type="EMBL" id="QGP94044.1"/>
    </source>
</evidence>
<dbReference type="Pfam" id="PF08666">
    <property type="entry name" value="SAF"/>
    <property type="match status" value="1"/>
</dbReference>
<sequence>MTKIAWVIDEEKDNVATILSHGVKKGAAIQVETYRKIKEITVQADIPYGHKIAIKPIRKGVKYGLSIGRATQDIEIGQHVHVHNIESMRGRGDFG</sequence>